<dbReference type="GO" id="GO:0003677">
    <property type="term" value="F:DNA binding"/>
    <property type="evidence" value="ECO:0007669"/>
    <property type="project" value="UniProtKB-KW"/>
</dbReference>
<dbReference type="AlphaFoldDB" id="A0A7W5FGQ6"/>
<keyword evidence="3" id="KW-1185">Reference proteome</keyword>
<protein>
    <submittedName>
        <fullName evidence="2">Putative DNA-binding transcriptional regulator AlpA</fullName>
    </submittedName>
</protein>
<accession>A0A7W5FGQ6</accession>
<dbReference type="RefSeq" id="WP_372441904.1">
    <property type="nucleotide sequence ID" value="NZ_BOME01000053.1"/>
</dbReference>
<dbReference type="SUPFAM" id="SSF46955">
    <property type="entry name" value="Putative DNA-binding domain"/>
    <property type="match status" value="1"/>
</dbReference>
<dbReference type="Proteomes" id="UP000590749">
    <property type="component" value="Unassembled WGS sequence"/>
</dbReference>
<sequence length="71" mass="8192">MPAQNKKHLADELLTFDEVVGLLKTTPGTLRKWRTQGTGPKGFRMGKTLRFRLSAVEEFVREMERESELND</sequence>
<comment type="caution">
    <text evidence="2">The sequence shown here is derived from an EMBL/GenBank/DDBJ whole genome shotgun (WGS) entry which is preliminary data.</text>
</comment>
<dbReference type="Pfam" id="PF12728">
    <property type="entry name" value="HTH_17"/>
    <property type="match status" value="1"/>
</dbReference>
<evidence type="ECO:0000313" key="2">
    <source>
        <dbReference type="EMBL" id="MBB3097675.1"/>
    </source>
</evidence>
<evidence type="ECO:0000259" key="1">
    <source>
        <dbReference type="Pfam" id="PF12728"/>
    </source>
</evidence>
<organism evidence="2 3">
    <name type="scientific">Actinoplanes campanulatus</name>
    <dbReference type="NCBI Taxonomy" id="113559"/>
    <lineage>
        <taxon>Bacteria</taxon>
        <taxon>Bacillati</taxon>
        <taxon>Actinomycetota</taxon>
        <taxon>Actinomycetes</taxon>
        <taxon>Micromonosporales</taxon>
        <taxon>Micromonosporaceae</taxon>
        <taxon>Actinoplanes</taxon>
    </lineage>
</organism>
<dbReference type="EMBL" id="JACHXF010000012">
    <property type="protein sequence ID" value="MBB3097675.1"/>
    <property type="molecule type" value="Genomic_DNA"/>
</dbReference>
<keyword evidence="2" id="KW-0238">DNA-binding</keyword>
<dbReference type="InterPro" id="IPR041657">
    <property type="entry name" value="HTH_17"/>
</dbReference>
<reference evidence="2 3" key="1">
    <citation type="submission" date="2020-08" db="EMBL/GenBank/DDBJ databases">
        <title>Genomic Encyclopedia of Type Strains, Phase III (KMG-III): the genomes of soil and plant-associated and newly described type strains.</title>
        <authorList>
            <person name="Whitman W."/>
        </authorList>
    </citation>
    <scope>NUCLEOTIDE SEQUENCE [LARGE SCALE GENOMIC DNA]</scope>
    <source>
        <strain evidence="2 3">CECT 3287</strain>
    </source>
</reference>
<gene>
    <name evidence="2" type="ORF">FHR83_005359</name>
</gene>
<feature type="domain" description="Helix-turn-helix" evidence="1">
    <location>
        <begin position="13"/>
        <end position="62"/>
    </location>
</feature>
<evidence type="ECO:0000313" key="3">
    <source>
        <dbReference type="Proteomes" id="UP000590749"/>
    </source>
</evidence>
<proteinExistence type="predicted"/>
<dbReference type="InterPro" id="IPR009061">
    <property type="entry name" value="DNA-bd_dom_put_sf"/>
</dbReference>
<name>A0A7W5FGQ6_9ACTN</name>